<evidence type="ECO:0000259" key="7">
    <source>
        <dbReference type="Pfam" id="PF01138"/>
    </source>
</evidence>
<dbReference type="GO" id="GO:0034476">
    <property type="term" value="P:U5 snRNA 3'-end processing"/>
    <property type="evidence" value="ECO:0007669"/>
    <property type="project" value="TreeGrafter"/>
</dbReference>
<evidence type="ECO:0000313" key="9">
    <source>
        <dbReference type="EMBL" id="GJJ11198.1"/>
    </source>
</evidence>
<dbReference type="InterPro" id="IPR027408">
    <property type="entry name" value="PNPase/RNase_PH_dom_sf"/>
</dbReference>
<dbReference type="GO" id="GO:0000176">
    <property type="term" value="C:nuclear exosome (RNase complex)"/>
    <property type="evidence" value="ECO:0007669"/>
    <property type="project" value="TreeGrafter"/>
</dbReference>
<gene>
    <name evidence="9" type="ORF">Clacol_005430</name>
</gene>
<feature type="domain" description="Exoribonuclease phosphorolytic" evidence="8">
    <location>
        <begin position="191"/>
        <end position="258"/>
    </location>
</feature>
<keyword evidence="10" id="KW-1185">Reference proteome</keyword>
<accession>A0AAV5ADK5</accession>
<dbReference type="InterPro" id="IPR015847">
    <property type="entry name" value="ExoRNase_PH_dom2"/>
</dbReference>
<dbReference type="GO" id="GO:0071038">
    <property type="term" value="P:TRAMP-dependent tRNA surveillance pathway"/>
    <property type="evidence" value="ECO:0007669"/>
    <property type="project" value="TreeGrafter"/>
</dbReference>
<name>A0AAV5ADK5_9AGAM</name>
<dbReference type="InterPro" id="IPR001247">
    <property type="entry name" value="ExoRNase_PH_dom1"/>
</dbReference>
<dbReference type="GO" id="GO:0034475">
    <property type="term" value="P:U4 snRNA 3'-end processing"/>
    <property type="evidence" value="ECO:0007669"/>
    <property type="project" value="TreeGrafter"/>
</dbReference>
<evidence type="ECO:0008006" key="11">
    <source>
        <dbReference type="Google" id="ProtNLM"/>
    </source>
</evidence>
<keyword evidence="4" id="KW-0963">Cytoplasm</keyword>
<dbReference type="GO" id="GO:0034473">
    <property type="term" value="P:U1 snRNA 3'-end processing"/>
    <property type="evidence" value="ECO:0007669"/>
    <property type="project" value="TreeGrafter"/>
</dbReference>
<dbReference type="InterPro" id="IPR033100">
    <property type="entry name" value="Rrp45"/>
</dbReference>
<dbReference type="GO" id="GO:0000467">
    <property type="term" value="P:exonucleolytic trimming to generate mature 3'-end of 5.8S rRNA from tricistronic rRNA transcript (SSU-rRNA, 5.8S rRNA, LSU-rRNA)"/>
    <property type="evidence" value="ECO:0007669"/>
    <property type="project" value="TreeGrafter"/>
</dbReference>
<evidence type="ECO:0000256" key="6">
    <source>
        <dbReference type="ARBA" id="ARBA00023242"/>
    </source>
</evidence>
<dbReference type="InterPro" id="IPR050590">
    <property type="entry name" value="Exosome_comp_Rrp42_subfam"/>
</dbReference>
<keyword evidence="6" id="KW-0539">Nucleus</keyword>
<dbReference type="CDD" id="cd11368">
    <property type="entry name" value="RNase_PH_RRP45"/>
    <property type="match status" value="1"/>
</dbReference>
<dbReference type="SUPFAM" id="SSF55666">
    <property type="entry name" value="Ribonuclease PH domain 2-like"/>
    <property type="match status" value="1"/>
</dbReference>
<feature type="domain" description="Exoribonuclease phosphorolytic" evidence="7">
    <location>
        <begin position="31"/>
        <end position="164"/>
    </location>
</feature>
<dbReference type="SUPFAM" id="SSF54211">
    <property type="entry name" value="Ribosomal protein S5 domain 2-like"/>
    <property type="match status" value="1"/>
</dbReference>
<proteinExistence type="inferred from homology"/>
<dbReference type="Pfam" id="PF03725">
    <property type="entry name" value="RNase_PH_C"/>
    <property type="match status" value="1"/>
</dbReference>
<dbReference type="GO" id="GO:0000177">
    <property type="term" value="C:cytoplasmic exosome (RNase complex)"/>
    <property type="evidence" value="ECO:0007669"/>
    <property type="project" value="TreeGrafter"/>
</dbReference>
<evidence type="ECO:0000256" key="3">
    <source>
        <dbReference type="ARBA" id="ARBA00006678"/>
    </source>
</evidence>
<dbReference type="Gene3D" id="3.30.230.70">
    <property type="entry name" value="GHMP Kinase, N-terminal domain"/>
    <property type="match status" value="1"/>
</dbReference>
<dbReference type="GO" id="GO:0035925">
    <property type="term" value="F:mRNA 3'-UTR AU-rich region binding"/>
    <property type="evidence" value="ECO:0007669"/>
    <property type="project" value="TreeGrafter"/>
</dbReference>
<dbReference type="EMBL" id="BPWL01000006">
    <property type="protein sequence ID" value="GJJ11198.1"/>
    <property type="molecule type" value="Genomic_DNA"/>
</dbReference>
<organism evidence="9 10">
    <name type="scientific">Clathrus columnatus</name>
    <dbReference type="NCBI Taxonomy" id="1419009"/>
    <lineage>
        <taxon>Eukaryota</taxon>
        <taxon>Fungi</taxon>
        <taxon>Dikarya</taxon>
        <taxon>Basidiomycota</taxon>
        <taxon>Agaricomycotina</taxon>
        <taxon>Agaricomycetes</taxon>
        <taxon>Phallomycetidae</taxon>
        <taxon>Phallales</taxon>
        <taxon>Clathraceae</taxon>
        <taxon>Clathrus</taxon>
    </lineage>
</organism>
<evidence type="ECO:0000256" key="5">
    <source>
        <dbReference type="ARBA" id="ARBA00022884"/>
    </source>
</evidence>
<keyword evidence="5" id="KW-0694">RNA-binding</keyword>
<evidence type="ECO:0000256" key="4">
    <source>
        <dbReference type="ARBA" id="ARBA00022490"/>
    </source>
</evidence>
<dbReference type="GO" id="GO:0071035">
    <property type="term" value="P:nuclear polyadenylation-dependent rRNA catabolic process"/>
    <property type="evidence" value="ECO:0007669"/>
    <property type="project" value="TreeGrafter"/>
</dbReference>
<dbReference type="InterPro" id="IPR020568">
    <property type="entry name" value="Ribosomal_Su5_D2-typ_SF"/>
</dbReference>
<dbReference type="GO" id="GO:0016075">
    <property type="term" value="P:rRNA catabolic process"/>
    <property type="evidence" value="ECO:0007669"/>
    <property type="project" value="TreeGrafter"/>
</dbReference>
<dbReference type="AlphaFoldDB" id="A0AAV5ADK5"/>
<dbReference type="GO" id="GO:0071028">
    <property type="term" value="P:nuclear mRNA surveillance"/>
    <property type="evidence" value="ECO:0007669"/>
    <property type="project" value="TreeGrafter"/>
</dbReference>
<comment type="similarity">
    <text evidence="3">Belongs to the RNase PH family.</text>
</comment>
<dbReference type="InterPro" id="IPR036345">
    <property type="entry name" value="ExoRNase_PH_dom2_sf"/>
</dbReference>
<evidence type="ECO:0000256" key="1">
    <source>
        <dbReference type="ARBA" id="ARBA00004123"/>
    </source>
</evidence>
<comment type="caution">
    <text evidence="9">The sequence shown here is derived from an EMBL/GenBank/DDBJ whole genome shotgun (WGS) entry which is preliminary data.</text>
</comment>
<evidence type="ECO:0000259" key="8">
    <source>
        <dbReference type="Pfam" id="PF03725"/>
    </source>
</evidence>
<protein>
    <recommendedName>
        <fullName evidence="11">Exosome complex component RRP45</fullName>
    </recommendedName>
</protein>
<dbReference type="PANTHER" id="PTHR11097">
    <property type="entry name" value="EXOSOME COMPLEX EXONUCLEASE RIBOSOMAL RNA PROCESSING PROTEIN"/>
    <property type="match status" value="1"/>
</dbReference>
<evidence type="ECO:0000256" key="2">
    <source>
        <dbReference type="ARBA" id="ARBA00004496"/>
    </source>
</evidence>
<dbReference type="Pfam" id="PF01138">
    <property type="entry name" value="RNase_PH"/>
    <property type="match status" value="1"/>
</dbReference>
<dbReference type="PANTHER" id="PTHR11097:SF14">
    <property type="entry name" value="EXOSOME COMPLEX COMPONENT RRP45"/>
    <property type="match status" value="1"/>
</dbReference>
<reference evidence="9" key="1">
    <citation type="submission" date="2021-10" db="EMBL/GenBank/DDBJ databases">
        <title>De novo Genome Assembly of Clathrus columnatus (Basidiomycota, Fungi) Using Illumina and Nanopore Sequence Data.</title>
        <authorList>
            <person name="Ogiso-Tanaka E."/>
            <person name="Itagaki H."/>
            <person name="Hosoya T."/>
            <person name="Hosaka K."/>
        </authorList>
    </citation>
    <scope>NUCLEOTIDE SEQUENCE</scope>
    <source>
        <strain evidence="9">MO-923</strain>
    </source>
</reference>
<comment type="subcellular location">
    <subcellularLocation>
        <location evidence="2">Cytoplasm</location>
    </subcellularLocation>
    <subcellularLocation>
        <location evidence="1">Nucleus</location>
    </subcellularLocation>
</comment>
<dbReference type="Proteomes" id="UP001050691">
    <property type="component" value="Unassembled WGS sequence"/>
</dbReference>
<evidence type="ECO:0000313" key="10">
    <source>
        <dbReference type="Proteomes" id="UP001050691"/>
    </source>
</evidence>
<sequence>MRPPSPSIPEREFTFSALKQSLRLDGRQLLEMRKPTFRFGSELGWVECALGKTRVLAQVDATMTKPIPERPFEGIISIHSEFSPMASTQYEAVGRPSEEEIVITRMLDKIIRRCDSIDKESLCILAAQRVWHLRITVHFLADAGNLLDCACLAAMVALKHFRRPEVEVVGEEVIVHSPLLRAPVPLGIHHTPFCLSFALFPDPEVPSVLDPSQLESSLCDGVVSLALNAQKELCVVQKAGGVPLAPQDFLHLVAIGVERVKQLDTIVEEALANDFTDHLGWFKDHEATQGGKFRTIEDLMRAKGEKVQRGKIGEGGVIEYNGDE</sequence>